<evidence type="ECO:0000313" key="3">
    <source>
        <dbReference type="Proteomes" id="UP000198211"/>
    </source>
</evidence>
<feature type="region of interest" description="Disordered" evidence="1">
    <location>
        <begin position="1"/>
        <end position="27"/>
    </location>
</feature>
<dbReference type="InterPro" id="IPR052055">
    <property type="entry name" value="Hepadnavirus_pol/RT"/>
</dbReference>
<evidence type="ECO:0000256" key="1">
    <source>
        <dbReference type="SAM" id="MobiDB-lite"/>
    </source>
</evidence>
<dbReference type="OrthoDB" id="126027at2759"/>
<comment type="caution">
    <text evidence="2">The sequence shown here is derived from an EMBL/GenBank/DDBJ whole genome shotgun (WGS) entry which is preliminary data.</text>
</comment>
<dbReference type="SUPFAM" id="SSF56672">
    <property type="entry name" value="DNA/RNA polymerases"/>
    <property type="match status" value="1"/>
</dbReference>
<sequence>MADSDLQSLTPAVTDPDTSRTKRVKGVVKSSTEYNPLVSSGNVRSLRSVVTHDTATRMHANAYNRDQLTQQARYAVLAQATAKFGVTLPRGNHPTSHCTESGTVFLLNTPLQRALSVFARRSGLPLAAFVELMRGQTKDDYRPNKNLVPAVIEKECKGYKHLSELQQIVQEGVQVNLKSSPQHQAVRPPNHGSALERLNILRKNIRNKSRIRGDAWSPFGVVDKGDGDASVSGRTIHDLSFPEGFSINDFTDQTSIIKPDYSHCDAVAAEILRAKIKGPRWFQGQNYGGIHSNSVHWFAGLIEEENALVIELAAPFGWTGSPGFYEIFGGAISFIHGSHTNADNPTGFFNYHWVDDHINVAADIGPSCLEIDRSLRYAMVVVLGANAVNVEKFTSWATCQRVLGLLFDSDTETVSMPDAKIQKARGIVASAFFASSLSRKAYRSLMGSLRHVATCIRAARPFLQRLRVRESQLHRFQHVPVSPAMKQDLLWWWFVLHSPQLNGVPMEYFNSLPPPSPPMSWSKWTRLMLACSRTALTYRFSRLERALIAEFNNGTANGFDINFRELLSCAFAVHAWGARWLKDSAQQGRPRHVHFRIDNTSAVAWQNKLSSRNPRAQVIIRLLCWWETSYRLRFSASHIAGIDNTRADAGSRISANPSFAAKFASLTSGWTQVSPTVDIQGLTAIWQRISERIPLASPHLPSTAEL</sequence>
<dbReference type="AlphaFoldDB" id="A0A225VDY8"/>
<dbReference type="Proteomes" id="UP000198211">
    <property type="component" value="Unassembled WGS sequence"/>
</dbReference>
<dbReference type="PANTHER" id="PTHR33050">
    <property type="entry name" value="REVERSE TRANSCRIPTASE DOMAIN-CONTAINING PROTEIN"/>
    <property type="match status" value="1"/>
</dbReference>
<gene>
    <name evidence="2" type="ORF">PHMEG_00025709</name>
</gene>
<reference evidence="3" key="1">
    <citation type="submission" date="2017-03" db="EMBL/GenBank/DDBJ databases">
        <title>Phytopthora megakarya and P. palmivora, two closely related causual agents of cacao black pod achieved similar genome size and gene model numbers by different mechanisms.</title>
        <authorList>
            <person name="Ali S."/>
            <person name="Shao J."/>
            <person name="Larry D.J."/>
            <person name="Kronmiller B."/>
            <person name="Shen D."/>
            <person name="Strem M.D."/>
            <person name="Melnick R.L."/>
            <person name="Guiltinan M.J."/>
            <person name="Tyler B.M."/>
            <person name="Meinhardt L.W."/>
            <person name="Bailey B.A."/>
        </authorList>
    </citation>
    <scope>NUCLEOTIDE SEQUENCE [LARGE SCALE GENOMIC DNA]</scope>
    <source>
        <strain evidence="3">zdho120</strain>
    </source>
</reference>
<name>A0A225VDY8_9STRA</name>
<dbReference type="CDD" id="cd09275">
    <property type="entry name" value="RNase_HI_RT_DIRS1"/>
    <property type="match status" value="1"/>
</dbReference>
<proteinExistence type="predicted"/>
<dbReference type="EMBL" id="NBNE01006001">
    <property type="protein sequence ID" value="OWZ02690.1"/>
    <property type="molecule type" value="Genomic_DNA"/>
</dbReference>
<protein>
    <recommendedName>
        <fullName evidence="4">Reverse transcriptase</fullName>
    </recommendedName>
</protein>
<keyword evidence="3" id="KW-1185">Reference proteome</keyword>
<organism evidence="2 3">
    <name type="scientific">Phytophthora megakarya</name>
    <dbReference type="NCBI Taxonomy" id="4795"/>
    <lineage>
        <taxon>Eukaryota</taxon>
        <taxon>Sar</taxon>
        <taxon>Stramenopiles</taxon>
        <taxon>Oomycota</taxon>
        <taxon>Peronosporomycetes</taxon>
        <taxon>Peronosporales</taxon>
        <taxon>Peronosporaceae</taxon>
        <taxon>Phytophthora</taxon>
    </lineage>
</organism>
<evidence type="ECO:0008006" key="4">
    <source>
        <dbReference type="Google" id="ProtNLM"/>
    </source>
</evidence>
<feature type="compositionally biased region" description="Polar residues" evidence="1">
    <location>
        <begin position="1"/>
        <end position="11"/>
    </location>
</feature>
<dbReference type="PANTHER" id="PTHR33050:SF7">
    <property type="entry name" value="RIBONUCLEASE H"/>
    <property type="match status" value="1"/>
</dbReference>
<evidence type="ECO:0000313" key="2">
    <source>
        <dbReference type="EMBL" id="OWZ02690.1"/>
    </source>
</evidence>
<dbReference type="InterPro" id="IPR043502">
    <property type="entry name" value="DNA/RNA_pol_sf"/>
</dbReference>
<accession>A0A225VDY8</accession>